<protein>
    <submittedName>
        <fullName evidence="6">Major allergen I polypeptide chain 2-like isoform X1</fullName>
    </submittedName>
</protein>
<dbReference type="InterPro" id="IPR015332">
    <property type="entry name" value="CH2-like"/>
</dbReference>
<keyword evidence="4" id="KW-0732">Signal</keyword>
<dbReference type="Gene3D" id="1.20.920.50">
    <property type="match status" value="1"/>
</dbReference>
<sequence>MVQASPRPELAVAWGRAGRSCLCWRDAKSLSQQGHRLSLPSHPEGSMRGSVEACPIFYEIFGTVALGRRTLLDKSLDQVNATEPEKAAFGKIQDCYNEAGLTSKFLDLLLMGSITFSSDCTTYAGEDLKEVFQGNISQVIPFGR</sequence>
<evidence type="ECO:0000313" key="5">
    <source>
        <dbReference type="Proteomes" id="UP001652581"/>
    </source>
</evidence>
<evidence type="ECO:0000256" key="1">
    <source>
        <dbReference type="ARBA" id="ARBA00004613"/>
    </source>
</evidence>
<dbReference type="GeneID" id="107034820"/>
<evidence type="ECO:0000256" key="2">
    <source>
        <dbReference type="ARBA" id="ARBA00008650"/>
    </source>
</evidence>
<dbReference type="PROSITE" id="PS51311">
    <property type="entry name" value="SCGB"/>
    <property type="match status" value="1"/>
</dbReference>
<dbReference type="Proteomes" id="UP001652581">
    <property type="component" value="Chromosome 9"/>
</dbReference>
<reference evidence="6" key="1">
    <citation type="submission" date="2025-08" db="UniProtKB">
        <authorList>
            <consortium name="RefSeq"/>
        </authorList>
    </citation>
    <scope>IDENTIFICATION</scope>
</reference>
<dbReference type="PANTHER" id="PTHR31708:SF0">
    <property type="entry name" value="ABPBG26-RELATED"/>
    <property type="match status" value="1"/>
</dbReference>
<dbReference type="Pfam" id="PF09252">
    <property type="entry name" value="Feld-I_B"/>
    <property type="match status" value="1"/>
</dbReference>
<keyword evidence="3" id="KW-0964">Secreted</keyword>
<dbReference type="RefSeq" id="XP_072823343.1">
    <property type="nucleotide sequence ID" value="XM_072967242.1"/>
</dbReference>
<dbReference type="InterPro" id="IPR035960">
    <property type="entry name" value="Secretoglobin_sf"/>
</dbReference>
<comment type="subcellular location">
    <subcellularLocation>
        <location evidence="1">Secreted</location>
    </subcellularLocation>
</comment>
<accession>A0ABM5DR16</accession>
<dbReference type="InterPro" id="IPR053723">
    <property type="entry name" value="Secretoglobin_Domain_sf"/>
</dbReference>
<dbReference type="CDD" id="cd00633">
    <property type="entry name" value="Secretoglobin"/>
    <property type="match status" value="1"/>
</dbReference>
<name>A0ABM5DR16_VICPA</name>
<dbReference type="InterPro" id="IPR016126">
    <property type="entry name" value="Secretoglobin"/>
</dbReference>
<evidence type="ECO:0000256" key="3">
    <source>
        <dbReference type="ARBA" id="ARBA00022525"/>
    </source>
</evidence>
<keyword evidence="5" id="KW-1185">Reference proteome</keyword>
<evidence type="ECO:0000256" key="4">
    <source>
        <dbReference type="ARBA" id="ARBA00022729"/>
    </source>
</evidence>
<dbReference type="PANTHER" id="PTHR31708">
    <property type="entry name" value="ABPBG26-RELATED"/>
    <property type="match status" value="1"/>
</dbReference>
<dbReference type="SUPFAM" id="SSF48201">
    <property type="entry name" value="Uteroglobin-like"/>
    <property type="match status" value="1"/>
</dbReference>
<proteinExistence type="inferred from homology"/>
<organism evidence="5 6">
    <name type="scientific">Vicugna pacos</name>
    <name type="common">Alpaca</name>
    <name type="synonym">Lama pacos</name>
    <dbReference type="NCBI Taxonomy" id="30538"/>
    <lineage>
        <taxon>Eukaryota</taxon>
        <taxon>Metazoa</taxon>
        <taxon>Chordata</taxon>
        <taxon>Craniata</taxon>
        <taxon>Vertebrata</taxon>
        <taxon>Euteleostomi</taxon>
        <taxon>Mammalia</taxon>
        <taxon>Eutheria</taxon>
        <taxon>Laurasiatheria</taxon>
        <taxon>Artiodactyla</taxon>
        <taxon>Tylopoda</taxon>
        <taxon>Camelidae</taxon>
        <taxon>Vicugna</taxon>
    </lineage>
</organism>
<comment type="similarity">
    <text evidence="2">Belongs to the secretoglobin family.</text>
</comment>
<gene>
    <name evidence="6" type="primary">LOC107034820</name>
</gene>
<evidence type="ECO:0000313" key="6">
    <source>
        <dbReference type="RefSeq" id="XP_072823343.1"/>
    </source>
</evidence>